<dbReference type="AlphaFoldDB" id="A0A8S3SM14"/>
<dbReference type="InterPro" id="IPR036770">
    <property type="entry name" value="Ankyrin_rpt-contain_sf"/>
</dbReference>
<name>A0A8S3SM14_MYTED</name>
<dbReference type="Proteomes" id="UP000683360">
    <property type="component" value="Unassembled WGS sequence"/>
</dbReference>
<feature type="repeat" description="ANK" evidence="3">
    <location>
        <begin position="354"/>
        <end position="386"/>
    </location>
</feature>
<reference evidence="5" key="1">
    <citation type="submission" date="2021-03" db="EMBL/GenBank/DDBJ databases">
        <authorList>
            <person name="Bekaert M."/>
        </authorList>
    </citation>
    <scope>NUCLEOTIDE SEQUENCE</scope>
</reference>
<feature type="repeat" description="ANK" evidence="3">
    <location>
        <begin position="486"/>
        <end position="518"/>
    </location>
</feature>
<keyword evidence="6" id="KW-1185">Reference proteome</keyword>
<dbReference type="Pfam" id="PF00023">
    <property type="entry name" value="Ank"/>
    <property type="match status" value="2"/>
</dbReference>
<evidence type="ECO:0000259" key="4">
    <source>
        <dbReference type="Pfam" id="PF20720"/>
    </source>
</evidence>
<keyword evidence="1" id="KW-0677">Repeat</keyword>
<feature type="repeat" description="ANK" evidence="3">
    <location>
        <begin position="519"/>
        <end position="551"/>
    </location>
</feature>
<feature type="repeat" description="ANK" evidence="3">
    <location>
        <begin position="387"/>
        <end position="419"/>
    </location>
</feature>
<proteinExistence type="predicted"/>
<dbReference type="PANTHER" id="PTHR24198:SF165">
    <property type="entry name" value="ANKYRIN REPEAT-CONTAINING PROTEIN-RELATED"/>
    <property type="match status" value="1"/>
</dbReference>
<dbReference type="InterPro" id="IPR002110">
    <property type="entry name" value="Ankyrin_rpt"/>
</dbReference>
<protein>
    <recommendedName>
        <fullName evidence="4">Novel STAND NTPase 3 domain-containing protein</fullName>
    </recommendedName>
</protein>
<organism evidence="5 6">
    <name type="scientific">Mytilus edulis</name>
    <name type="common">Blue mussel</name>
    <dbReference type="NCBI Taxonomy" id="6550"/>
    <lineage>
        <taxon>Eukaryota</taxon>
        <taxon>Metazoa</taxon>
        <taxon>Spiralia</taxon>
        <taxon>Lophotrochozoa</taxon>
        <taxon>Mollusca</taxon>
        <taxon>Bivalvia</taxon>
        <taxon>Autobranchia</taxon>
        <taxon>Pteriomorphia</taxon>
        <taxon>Mytilida</taxon>
        <taxon>Mytiloidea</taxon>
        <taxon>Mytilidae</taxon>
        <taxon>Mytilinae</taxon>
        <taxon>Mytilus</taxon>
    </lineage>
</organism>
<dbReference type="SUPFAM" id="SSF52540">
    <property type="entry name" value="P-loop containing nucleoside triphosphate hydrolases"/>
    <property type="match status" value="1"/>
</dbReference>
<dbReference type="PROSITE" id="PS50297">
    <property type="entry name" value="ANK_REP_REGION"/>
    <property type="match status" value="6"/>
</dbReference>
<dbReference type="Pfam" id="PF20720">
    <property type="entry name" value="nSTAND3"/>
    <property type="match status" value="1"/>
</dbReference>
<comment type="caution">
    <text evidence="5">The sequence shown here is derived from an EMBL/GenBank/DDBJ whole genome shotgun (WGS) entry which is preliminary data.</text>
</comment>
<evidence type="ECO:0000313" key="5">
    <source>
        <dbReference type="EMBL" id="CAG2221851.1"/>
    </source>
</evidence>
<feature type="repeat" description="ANK" evidence="3">
    <location>
        <begin position="552"/>
        <end position="584"/>
    </location>
</feature>
<dbReference type="InterPro" id="IPR049050">
    <property type="entry name" value="nSTAND3"/>
</dbReference>
<dbReference type="InterPro" id="IPR027417">
    <property type="entry name" value="P-loop_NTPase"/>
</dbReference>
<dbReference type="SMART" id="SM00248">
    <property type="entry name" value="ANK"/>
    <property type="match status" value="7"/>
</dbReference>
<feature type="domain" description="Novel STAND NTPase 3" evidence="4">
    <location>
        <begin position="79"/>
        <end position="230"/>
    </location>
</feature>
<keyword evidence="2 3" id="KW-0040">ANK repeat</keyword>
<dbReference type="PRINTS" id="PR01415">
    <property type="entry name" value="ANKYRIN"/>
</dbReference>
<gene>
    <name evidence="5" type="ORF">MEDL_35235</name>
</gene>
<dbReference type="SUPFAM" id="SSF48403">
    <property type="entry name" value="Ankyrin repeat"/>
    <property type="match status" value="1"/>
</dbReference>
<feature type="repeat" description="ANK" evidence="3">
    <location>
        <begin position="453"/>
        <end position="485"/>
    </location>
</feature>
<evidence type="ECO:0000256" key="3">
    <source>
        <dbReference type="PROSITE-ProRule" id="PRU00023"/>
    </source>
</evidence>
<dbReference type="Pfam" id="PF12796">
    <property type="entry name" value="Ank_2"/>
    <property type="match status" value="2"/>
</dbReference>
<evidence type="ECO:0000313" key="6">
    <source>
        <dbReference type="Proteomes" id="UP000683360"/>
    </source>
</evidence>
<dbReference type="PANTHER" id="PTHR24198">
    <property type="entry name" value="ANKYRIN REPEAT AND PROTEIN KINASE DOMAIN-CONTAINING PROTEIN"/>
    <property type="match status" value="1"/>
</dbReference>
<dbReference type="Gene3D" id="1.25.40.20">
    <property type="entry name" value="Ankyrin repeat-containing domain"/>
    <property type="match status" value="1"/>
</dbReference>
<dbReference type="PROSITE" id="PS50088">
    <property type="entry name" value="ANK_REPEAT"/>
    <property type="match status" value="6"/>
</dbReference>
<dbReference type="EMBL" id="CAJPWZ010001703">
    <property type="protein sequence ID" value="CAG2221851.1"/>
    <property type="molecule type" value="Genomic_DNA"/>
</dbReference>
<dbReference type="OrthoDB" id="598775at2759"/>
<sequence>MDISLHYLISGQSSENDLDFENTRGIIYYMKEKLRENELFSLNDNSKESFENVTDTVSVSKAVTVAINSGIYFSDSALVETRPVKLIDKILSEKDCLTITGVSGSGKTVILYQLADKMFQQEGYQIVTANNPSDVLAKNDDYLKQLFVFDDVCGKFSFDPILADNWNLRSAKIRKILKENRTKIIFSCRANISKELMFQSVSILADNICDIQSSEFSMTTEDNFKIAASHNLHEIDLGRLKTTNDFKSSKCIPLFCNLYNVLRTDDTNVLHFFSHCKEILEDKMRLIANNPMCSLYDVVGVLLKITPFNVVNMADEVGRTALYIAAEFNDIHTGKILLSNRCDSDISRSDEYHEGESPLHIAAFKCNYEFIQLLIENNVQINQRNAMHMTALHISCTKEDVPSVQLLLRNGAKTNIPDTKMNIPLHTAIDKGIFRSCGHSFTKKADPNICTSEKLSPLYVACLKGHFEIVKMLWNSGADMYLSDLNNRTPLYVASREGHFDIVKFILDNGADPNKTNVANRTPLFIATLEGHLDIVRYLLHKNADLNIATVDRETPFIVAFREGYDDIIELLLHNGADPNSRYHIK</sequence>
<evidence type="ECO:0000256" key="2">
    <source>
        <dbReference type="ARBA" id="ARBA00023043"/>
    </source>
</evidence>
<evidence type="ECO:0000256" key="1">
    <source>
        <dbReference type="ARBA" id="ARBA00022737"/>
    </source>
</evidence>
<accession>A0A8S3SM14</accession>